<dbReference type="PANTHER" id="PTHR33803:SF3">
    <property type="entry name" value="BLL1974 PROTEIN"/>
    <property type="match status" value="1"/>
</dbReference>
<keyword evidence="3" id="KW-1185">Reference proteome</keyword>
<reference evidence="2 3" key="1">
    <citation type="submission" date="2014-03" db="EMBL/GenBank/DDBJ databases">
        <title>Bradyrhizobium valentinum sp. nov., isolated from effective nodules of Lupinus mariae-josephae, a lupine endemic of basic-lime soils in Eastern Spain.</title>
        <authorList>
            <person name="Duran D."/>
            <person name="Rey L."/>
            <person name="Navarro A."/>
            <person name="Busquets A."/>
            <person name="Imperial J."/>
            <person name="Ruiz-Argueso T."/>
        </authorList>
    </citation>
    <scope>NUCLEOTIDE SEQUENCE [LARGE SCALE GENOMIC DNA]</scope>
    <source>
        <strain evidence="2 3">PAC68</strain>
    </source>
</reference>
<sequence length="152" mass="16735">MTVTDRKTARGRDVVNRTETLTGCAIERAYVDKGYRGHDAQNPRRIFISGQKRGVFGVIKRELRRRSAIEPIIGHLKADDHLGRCYLKGRAGDAANSSSQPSATTSAASSQYRNPRRTLAVALLLWKRQVLMTSASSAKTSTKPARIALRAV</sequence>
<dbReference type="STRING" id="280332.CQ12_05565"/>
<dbReference type="EMBL" id="LLXZ01000049">
    <property type="protein sequence ID" value="KRR11295.1"/>
    <property type="molecule type" value="Genomic_DNA"/>
</dbReference>
<name>A0A0R3LZW6_9BRAD</name>
<evidence type="ECO:0000313" key="2">
    <source>
        <dbReference type="EMBL" id="KRR11295.1"/>
    </source>
</evidence>
<feature type="region of interest" description="Disordered" evidence="1">
    <location>
        <begin position="91"/>
        <end position="111"/>
    </location>
</feature>
<evidence type="ECO:0008006" key="4">
    <source>
        <dbReference type="Google" id="ProtNLM"/>
    </source>
</evidence>
<dbReference type="PANTHER" id="PTHR33803">
    <property type="entry name" value="IS1478 TRANSPOSASE"/>
    <property type="match status" value="1"/>
</dbReference>
<gene>
    <name evidence="2" type="ORF">CQ12_05565</name>
</gene>
<organism evidence="2 3">
    <name type="scientific">Bradyrhizobium jicamae</name>
    <dbReference type="NCBI Taxonomy" id="280332"/>
    <lineage>
        <taxon>Bacteria</taxon>
        <taxon>Pseudomonadati</taxon>
        <taxon>Pseudomonadota</taxon>
        <taxon>Alphaproteobacteria</taxon>
        <taxon>Hyphomicrobiales</taxon>
        <taxon>Nitrobacteraceae</taxon>
        <taxon>Bradyrhizobium</taxon>
    </lineage>
</organism>
<evidence type="ECO:0000256" key="1">
    <source>
        <dbReference type="SAM" id="MobiDB-lite"/>
    </source>
</evidence>
<comment type="caution">
    <text evidence="2">The sequence shown here is derived from an EMBL/GenBank/DDBJ whole genome shotgun (WGS) entry which is preliminary data.</text>
</comment>
<protein>
    <recommendedName>
        <fullName evidence="4">Transposase DDE domain-containing protein</fullName>
    </recommendedName>
</protein>
<evidence type="ECO:0000313" key="3">
    <source>
        <dbReference type="Proteomes" id="UP000050863"/>
    </source>
</evidence>
<dbReference type="AlphaFoldDB" id="A0A0R3LZW6"/>
<proteinExistence type="predicted"/>
<dbReference type="Proteomes" id="UP000050863">
    <property type="component" value="Unassembled WGS sequence"/>
</dbReference>
<accession>A0A0R3LZW6</accession>
<feature type="compositionally biased region" description="Low complexity" evidence="1">
    <location>
        <begin position="94"/>
        <end position="111"/>
    </location>
</feature>